<dbReference type="EMBL" id="CP050869">
    <property type="protein sequence ID" value="QPG49280.1"/>
    <property type="molecule type" value="Genomic_DNA"/>
</dbReference>
<reference evidence="2 3" key="1">
    <citation type="journal article" date="2020" name="Nat. Commun.">
        <title>The structures of two archaeal type IV pili illuminate evolutionary relationships.</title>
        <authorList>
            <person name="Wang F."/>
            <person name="Baquero D.P."/>
            <person name="Su Z."/>
            <person name="Beltran L.C."/>
            <person name="Prangishvili D."/>
            <person name="Krupovic M."/>
            <person name="Egelman E.H."/>
        </authorList>
    </citation>
    <scope>NUCLEOTIDE SEQUENCE [LARGE SCALE GENOMIC DNA]</scope>
    <source>
        <strain evidence="2 3">POZ149</strain>
    </source>
</reference>
<dbReference type="InterPro" id="IPR052342">
    <property type="entry name" value="MCH/BMMD"/>
</dbReference>
<protein>
    <submittedName>
        <fullName evidence="2">Dehydratase</fullName>
    </submittedName>
</protein>
<dbReference type="InterPro" id="IPR029069">
    <property type="entry name" value="HotDog_dom_sf"/>
</dbReference>
<organism evidence="2 3">
    <name type="scientific">Saccharolobus solfataricus</name>
    <name type="common">Sulfolobus solfataricus</name>
    <dbReference type="NCBI Taxonomy" id="2287"/>
    <lineage>
        <taxon>Archaea</taxon>
        <taxon>Thermoproteota</taxon>
        <taxon>Thermoprotei</taxon>
        <taxon>Sulfolobales</taxon>
        <taxon>Sulfolobaceae</taxon>
        <taxon>Saccharolobus</taxon>
    </lineage>
</organism>
<name>A0A7S9IHL1_SACSO</name>
<sequence length="140" mass="15932">MEYKVGYKFTTKRRTITDADIILFAGLTGDWHPAHLDDIYAKNSIFGKRVAHGFLTLSILQGLLAQHKIVEDIIALLGINNVKFKSPVFVGDTIWSECEITDSRESKSRPNNFIVTIHCIGKKQDNSDVLEYEVIELMKY</sequence>
<dbReference type="InterPro" id="IPR002539">
    <property type="entry name" value="MaoC-like_dom"/>
</dbReference>
<dbReference type="PANTHER" id="PTHR43664">
    <property type="entry name" value="MONOAMINE OXIDASE-RELATED"/>
    <property type="match status" value="1"/>
</dbReference>
<evidence type="ECO:0000259" key="1">
    <source>
        <dbReference type="Pfam" id="PF01575"/>
    </source>
</evidence>
<accession>A0A7S9IHL1</accession>
<evidence type="ECO:0000313" key="3">
    <source>
        <dbReference type="Proteomes" id="UP000594632"/>
    </source>
</evidence>
<dbReference type="Pfam" id="PF01575">
    <property type="entry name" value="MaoC_dehydratas"/>
    <property type="match status" value="1"/>
</dbReference>
<dbReference type="SUPFAM" id="SSF54637">
    <property type="entry name" value="Thioesterase/thiol ester dehydrase-isomerase"/>
    <property type="match status" value="1"/>
</dbReference>
<gene>
    <name evidence="2" type="ORF">HFC64_05005</name>
</gene>
<dbReference type="PANTHER" id="PTHR43664:SF1">
    <property type="entry name" value="BETA-METHYLMALYL-COA DEHYDRATASE"/>
    <property type="match status" value="1"/>
</dbReference>
<feature type="domain" description="MaoC-like" evidence="1">
    <location>
        <begin position="6"/>
        <end position="114"/>
    </location>
</feature>
<dbReference type="AlphaFoldDB" id="A0A7S9IHL1"/>
<dbReference type="Proteomes" id="UP000594632">
    <property type="component" value="Chromosome"/>
</dbReference>
<dbReference type="Gene3D" id="3.10.129.10">
    <property type="entry name" value="Hotdog Thioesterase"/>
    <property type="match status" value="1"/>
</dbReference>
<evidence type="ECO:0000313" key="2">
    <source>
        <dbReference type="EMBL" id="QPG49280.1"/>
    </source>
</evidence>
<proteinExistence type="predicted"/>